<protein>
    <submittedName>
        <fullName evidence="1">Uncharacterized protein</fullName>
    </submittedName>
</protein>
<dbReference type="SUPFAM" id="SSF53187">
    <property type="entry name" value="Zn-dependent exopeptidases"/>
    <property type="match status" value="1"/>
</dbReference>
<evidence type="ECO:0000313" key="2">
    <source>
        <dbReference type="Proteomes" id="UP000008801"/>
    </source>
</evidence>
<dbReference type="Proteomes" id="UP000008801">
    <property type="component" value="Chromosome"/>
</dbReference>
<dbReference type="PANTHER" id="PTHR32481">
    <property type="entry name" value="AMINOPEPTIDASE"/>
    <property type="match status" value="1"/>
</dbReference>
<gene>
    <name evidence="1" type="ORF">EC1_19230</name>
</gene>
<reference evidence="1 2" key="1">
    <citation type="submission" date="2010-03" db="EMBL/GenBank/DDBJ databases">
        <title>The genome sequence of Eubacterium cylindroides T2-87.</title>
        <authorList>
            <consortium name="metaHIT consortium -- http://www.metahit.eu/"/>
            <person name="Pajon A."/>
            <person name="Turner K."/>
            <person name="Parkhill J."/>
            <person name="Duncan S."/>
            <person name="Flint H."/>
        </authorList>
    </citation>
    <scope>NUCLEOTIDE SEQUENCE [LARGE SCALE GENOMIC DNA]</scope>
    <source>
        <strain evidence="1 2">T2-87</strain>
    </source>
</reference>
<accession>D4JG32</accession>
<dbReference type="EMBL" id="FP929041">
    <property type="protein sequence ID" value="CBK89154.1"/>
    <property type="molecule type" value="Genomic_DNA"/>
</dbReference>
<proteinExistence type="predicted"/>
<dbReference type="PANTHER" id="PTHR32481:SF0">
    <property type="entry name" value="AMINOPEPTIDASE YPDE-RELATED"/>
    <property type="match status" value="1"/>
</dbReference>
<dbReference type="Gene3D" id="3.40.630.10">
    <property type="entry name" value="Zn peptidases"/>
    <property type="match status" value="1"/>
</dbReference>
<reference evidence="1 2" key="2">
    <citation type="submission" date="2010-03" db="EMBL/GenBank/DDBJ databases">
        <authorList>
            <person name="Pajon A."/>
        </authorList>
    </citation>
    <scope>NUCLEOTIDE SEQUENCE [LARGE SCALE GENOMIC DNA]</scope>
    <source>
        <strain evidence="1 2">T2-87</strain>
    </source>
</reference>
<organism evidence="1 2">
    <name type="scientific">Faecalitalea cylindroides T2-87</name>
    <dbReference type="NCBI Taxonomy" id="717960"/>
    <lineage>
        <taxon>Bacteria</taxon>
        <taxon>Bacillati</taxon>
        <taxon>Bacillota</taxon>
        <taxon>Erysipelotrichia</taxon>
        <taxon>Erysipelotrichales</taxon>
        <taxon>Erysipelotrichaceae</taxon>
        <taxon>Faecalitalea</taxon>
    </lineage>
</organism>
<dbReference type="STRING" id="717960.EC1_19230"/>
<sequence>MSREPIGDINLEMLKEFSEAHGISGNEKEVSRVMKKWIEPYADEITYDNLGSLVALQKGTKTV</sequence>
<dbReference type="HOGENOM" id="CLU_203674_0_0_9"/>
<dbReference type="KEGG" id="euc:EC1_19230"/>
<evidence type="ECO:0000313" key="1">
    <source>
        <dbReference type="EMBL" id="CBK89154.1"/>
    </source>
</evidence>
<dbReference type="AlphaFoldDB" id="D4JG32"/>
<name>D4JG32_9FIRM</name>
<dbReference type="InterPro" id="IPR051464">
    <property type="entry name" value="Peptidase_M42_aminopept"/>
</dbReference>